<evidence type="ECO:0008006" key="4">
    <source>
        <dbReference type="Google" id="ProtNLM"/>
    </source>
</evidence>
<dbReference type="EMBL" id="JFZB01000091">
    <property type="protein sequence ID" value="KFI24123.1"/>
    <property type="molecule type" value="Genomic_DNA"/>
</dbReference>
<protein>
    <recommendedName>
        <fullName evidence="4">IS21 family transposase</fullName>
    </recommendedName>
</protein>
<feature type="region of interest" description="Disordered" evidence="1">
    <location>
        <begin position="83"/>
        <end position="119"/>
    </location>
</feature>
<evidence type="ECO:0000256" key="1">
    <source>
        <dbReference type="SAM" id="MobiDB-lite"/>
    </source>
</evidence>
<accession>A0A086XQ23</accession>
<dbReference type="Proteomes" id="UP000028824">
    <property type="component" value="Unassembled WGS sequence"/>
</dbReference>
<comment type="caution">
    <text evidence="2">The sequence shown here is derived from an EMBL/GenBank/DDBJ whole genome shotgun (WGS) entry which is preliminary data.</text>
</comment>
<name>A0A086XQ23_9RHOB</name>
<keyword evidence="3" id="KW-1185">Reference proteome</keyword>
<feature type="non-terminal residue" evidence="2">
    <location>
        <position position="1"/>
    </location>
</feature>
<feature type="compositionally biased region" description="Pro residues" evidence="1">
    <location>
        <begin position="94"/>
        <end position="103"/>
    </location>
</feature>
<dbReference type="AlphaFoldDB" id="A0A086XQ23"/>
<evidence type="ECO:0000313" key="3">
    <source>
        <dbReference type="Proteomes" id="UP000028824"/>
    </source>
</evidence>
<gene>
    <name evidence="2" type="ORF">CG50_15500</name>
</gene>
<dbReference type="OrthoDB" id="2065409at2"/>
<organism evidence="2 3">
    <name type="scientific">Paenirhodobacter enshiensis</name>
    <dbReference type="NCBI Taxonomy" id="1105367"/>
    <lineage>
        <taxon>Bacteria</taxon>
        <taxon>Pseudomonadati</taxon>
        <taxon>Pseudomonadota</taxon>
        <taxon>Alphaproteobacteria</taxon>
        <taxon>Rhodobacterales</taxon>
        <taxon>Rhodobacter group</taxon>
        <taxon>Paenirhodobacter</taxon>
    </lineage>
</organism>
<proteinExistence type="predicted"/>
<dbReference type="RefSeq" id="WP_161785425.1">
    <property type="nucleotide sequence ID" value="NZ_JFZB01000091.1"/>
</dbReference>
<evidence type="ECO:0000313" key="2">
    <source>
        <dbReference type="EMBL" id="KFI24123.1"/>
    </source>
</evidence>
<sequence>PENHRAIWRQNPDALIARATDYSPCLGRFVCRHLEVNSNPRATYSMLKRLLEVAPVYGKTTIDAACAEVLRRDQINADALRQILDRGPKKLPRPEPQQAPPPSENIRGAGYYSEDGDAA</sequence>
<reference evidence="2 3" key="1">
    <citation type="submission" date="2014-03" db="EMBL/GenBank/DDBJ databases">
        <title>Genome of Paenirhodobacter enshiensis DW2-9.</title>
        <authorList>
            <person name="Wang D."/>
            <person name="Wang G."/>
        </authorList>
    </citation>
    <scope>NUCLEOTIDE SEQUENCE [LARGE SCALE GENOMIC DNA]</scope>
    <source>
        <strain evidence="2 3">DW2-9</strain>
    </source>
</reference>